<dbReference type="SUPFAM" id="SSF48113">
    <property type="entry name" value="Heme-dependent peroxidases"/>
    <property type="match status" value="1"/>
</dbReference>
<dbReference type="GO" id="GO:0006631">
    <property type="term" value="P:fatty acid metabolic process"/>
    <property type="evidence" value="ECO:0007669"/>
    <property type="project" value="UniProtKB-ARBA"/>
</dbReference>
<evidence type="ECO:0000256" key="6">
    <source>
        <dbReference type="SAM" id="MobiDB-lite"/>
    </source>
</evidence>
<dbReference type="Pfam" id="PF03098">
    <property type="entry name" value="An_peroxidase"/>
    <property type="match status" value="2"/>
</dbReference>
<dbReference type="GO" id="GO:0051213">
    <property type="term" value="F:dioxygenase activity"/>
    <property type="evidence" value="ECO:0007669"/>
    <property type="project" value="UniProtKB-KW"/>
</dbReference>
<proteinExistence type="predicted"/>
<keyword evidence="3" id="KW-0560">Oxidoreductase</keyword>
<dbReference type="OrthoDB" id="823504at2759"/>
<gene>
    <name evidence="7" type="primary">ABSGL_00225.1 scaffold 367</name>
</gene>
<dbReference type="PROSITE" id="PS50292">
    <property type="entry name" value="PEROXIDASE_3"/>
    <property type="match status" value="1"/>
</dbReference>
<dbReference type="InterPro" id="IPR037120">
    <property type="entry name" value="Haem_peroxidase_sf_animal"/>
</dbReference>
<evidence type="ECO:0000256" key="4">
    <source>
        <dbReference type="ARBA" id="ARBA00023004"/>
    </source>
</evidence>
<keyword evidence="1 5" id="KW-0479">Metal-binding</keyword>
<feature type="region of interest" description="Disordered" evidence="6">
    <location>
        <begin position="1"/>
        <end position="23"/>
    </location>
</feature>
<keyword evidence="4 5" id="KW-0408">Iron</keyword>
<feature type="compositionally biased region" description="Polar residues" evidence="6">
    <location>
        <begin position="1"/>
        <end position="21"/>
    </location>
</feature>
<keyword evidence="5" id="KW-0349">Heme</keyword>
<evidence type="ECO:0000313" key="8">
    <source>
        <dbReference type="Proteomes" id="UP000078561"/>
    </source>
</evidence>
<evidence type="ECO:0000313" key="7">
    <source>
        <dbReference type="EMBL" id="SAL94931.1"/>
    </source>
</evidence>
<feature type="binding site" description="axial binding residue" evidence="5">
    <location>
        <position position="433"/>
    </location>
    <ligand>
        <name>heme b</name>
        <dbReference type="ChEBI" id="CHEBI:60344"/>
    </ligand>
    <ligandPart>
        <name>Fe</name>
        <dbReference type="ChEBI" id="CHEBI:18248"/>
    </ligandPart>
</feature>
<organism evidence="7">
    <name type="scientific">Absidia glauca</name>
    <name type="common">Pin mould</name>
    <dbReference type="NCBI Taxonomy" id="4829"/>
    <lineage>
        <taxon>Eukaryota</taxon>
        <taxon>Fungi</taxon>
        <taxon>Fungi incertae sedis</taxon>
        <taxon>Mucoromycota</taxon>
        <taxon>Mucoromycotina</taxon>
        <taxon>Mucoromycetes</taxon>
        <taxon>Mucorales</taxon>
        <taxon>Cunninghamellaceae</taxon>
        <taxon>Absidia</taxon>
    </lineage>
</organism>
<accession>A0A168KLR9</accession>
<evidence type="ECO:0000256" key="3">
    <source>
        <dbReference type="ARBA" id="ARBA00023002"/>
    </source>
</evidence>
<dbReference type="AlphaFoldDB" id="A0A168KLR9"/>
<protein>
    <recommendedName>
        <fullName evidence="9">Heme peroxidase</fullName>
    </recommendedName>
</protein>
<dbReference type="OMA" id="KPYINYV"/>
<evidence type="ECO:0008006" key="9">
    <source>
        <dbReference type="Google" id="ProtNLM"/>
    </source>
</evidence>
<dbReference type="GO" id="GO:0004601">
    <property type="term" value="F:peroxidase activity"/>
    <property type="evidence" value="ECO:0007669"/>
    <property type="project" value="InterPro"/>
</dbReference>
<dbReference type="InterPro" id="IPR019791">
    <property type="entry name" value="Haem_peroxidase_animal"/>
</dbReference>
<evidence type="ECO:0000256" key="1">
    <source>
        <dbReference type="ARBA" id="ARBA00022723"/>
    </source>
</evidence>
<dbReference type="STRING" id="4829.A0A168KLR9"/>
<keyword evidence="8" id="KW-1185">Reference proteome</keyword>
<feature type="region of interest" description="Disordered" evidence="6">
    <location>
        <begin position="471"/>
        <end position="493"/>
    </location>
</feature>
<dbReference type="InterPro" id="IPR010255">
    <property type="entry name" value="Haem_peroxidase_sf"/>
</dbReference>
<dbReference type="GO" id="GO:0046872">
    <property type="term" value="F:metal ion binding"/>
    <property type="evidence" value="ECO:0007669"/>
    <property type="project" value="UniProtKB-KW"/>
</dbReference>
<evidence type="ECO:0000256" key="5">
    <source>
        <dbReference type="PIRSR" id="PIRSR619791-2"/>
    </source>
</evidence>
<dbReference type="PANTHER" id="PTHR11903">
    <property type="entry name" value="PROSTAGLANDIN G/H SYNTHASE"/>
    <property type="match status" value="1"/>
</dbReference>
<dbReference type="GO" id="GO:0006979">
    <property type="term" value="P:response to oxidative stress"/>
    <property type="evidence" value="ECO:0007669"/>
    <property type="project" value="InterPro"/>
</dbReference>
<dbReference type="PANTHER" id="PTHR11903:SF37">
    <property type="entry name" value="PSI-PRODUCING OXYGENASE A"/>
    <property type="match status" value="1"/>
</dbReference>
<dbReference type="EMBL" id="LT550056">
    <property type="protein sequence ID" value="SAL94931.1"/>
    <property type="molecule type" value="Genomic_DNA"/>
</dbReference>
<sequence>MLVTNGSPIMSSANSSGNPWLNDQEHRKLHSHILTIEEESGVDGLVNALKELVIHSTQGKSDKDGKKTRSFLKTALDPTYSSQPTGVEWVAQSLVKNLESIFGITPQRTRAIKEALSLPFSQKRVLMRGLVERLLGEHTLVNDRTNTFEAVMLILGNLGPDQQDLADEVTQPLLKLYESDFKKPFINYVGHNFRTADGSFNSINFPDVGKARSNYVRSVVSQAPVNANLPPPHVVFERLLKRPEGQFTPHKSGINMFLFYLAIIITHDIFYTDPKDPKRNLTTSYLDLSSLYGYNRKDQESIRQMKNGLLKNDQWFDKRLVIQPPGVAALLVIFSRNHNYVAEKLLAINENGRFSFGPGKPLATEQDLDEELFQTARLINTGCFSNVVVHDYIRTILGTSQSSDFFLDPFKMPAYPVYGNQVSIEFNIIYRWHAAIGKQDEDWLNTVMNTLGPSLRYQMGHAVPAPAEVVVEQRQQQPGKPGDGDPNGTDQGTFDALLPLFNEHFVHATEEELEKGLPVAGAHRDVKTGVFDNADLAKLLRRGYDQVASDLGNGLATPAALAPIEIAGIMQARNLRCCYFNEFRKFLKLVPMGTFEDFSEKVEVQQALKELYGTPDKVELYAGLMVERTKITGLRLPYTMGRAILSDAVNLLRNDRINTQEMTPQNLTNWGHEFIQGEADQHGRVFPKLIQLHLVQPGNLPAFTQEELNNLFVVPSSQ</sequence>
<dbReference type="InterPro" id="IPR050783">
    <property type="entry name" value="Oxylipin_biosynth_metab"/>
</dbReference>
<dbReference type="InParanoid" id="A0A168KLR9"/>
<reference evidence="7" key="1">
    <citation type="submission" date="2016-04" db="EMBL/GenBank/DDBJ databases">
        <authorList>
            <person name="Evans L.H."/>
            <person name="Alamgir A."/>
            <person name="Owens N."/>
            <person name="Weber N.D."/>
            <person name="Virtaneva K."/>
            <person name="Barbian K."/>
            <person name="Babar A."/>
            <person name="Rosenke K."/>
        </authorList>
    </citation>
    <scope>NUCLEOTIDE SEQUENCE [LARGE SCALE GENOMIC DNA]</scope>
    <source>
        <strain evidence="7">CBS 101.48</strain>
    </source>
</reference>
<keyword evidence="2" id="KW-0223">Dioxygenase</keyword>
<name>A0A168KLR9_ABSGL</name>
<dbReference type="Gene3D" id="1.10.640.10">
    <property type="entry name" value="Haem peroxidase domain superfamily, animal type"/>
    <property type="match status" value="1"/>
</dbReference>
<evidence type="ECO:0000256" key="2">
    <source>
        <dbReference type="ARBA" id="ARBA00022964"/>
    </source>
</evidence>
<dbReference type="Proteomes" id="UP000078561">
    <property type="component" value="Unassembled WGS sequence"/>
</dbReference>
<dbReference type="GO" id="GO:0020037">
    <property type="term" value="F:heme binding"/>
    <property type="evidence" value="ECO:0007669"/>
    <property type="project" value="InterPro"/>
</dbReference>